<accession>M3XWI4</accession>
<organism evidence="2">
    <name type="scientific">Mustela putorius furo</name>
    <name type="common">European domestic ferret</name>
    <name type="synonym">Mustela furo</name>
    <dbReference type="NCBI Taxonomy" id="9669"/>
    <lineage>
        <taxon>Eukaryota</taxon>
        <taxon>Metazoa</taxon>
        <taxon>Chordata</taxon>
        <taxon>Craniata</taxon>
        <taxon>Vertebrata</taxon>
        <taxon>Euteleostomi</taxon>
        <taxon>Mammalia</taxon>
        <taxon>Eutheria</taxon>
        <taxon>Laurasiatheria</taxon>
        <taxon>Carnivora</taxon>
        <taxon>Caniformia</taxon>
        <taxon>Musteloidea</taxon>
        <taxon>Mustelidae</taxon>
        <taxon>Mustelinae</taxon>
        <taxon>Mustela</taxon>
    </lineage>
</organism>
<dbReference type="EMBL" id="AEYP01057729">
    <property type="status" value="NOT_ANNOTATED_CDS"/>
    <property type="molecule type" value="Genomic_DNA"/>
</dbReference>
<reference evidence="2" key="1">
    <citation type="submission" date="2024-06" db="UniProtKB">
        <authorList>
            <consortium name="Ensembl"/>
        </authorList>
    </citation>
    <scope>IDENTIFICATION</scope>
</reference>
<feature type="compositionally biased region" description="Basic and acidic residues" evidence="1">
    <location>
        <begin position="57"/>
        <end position="86"/>
    </location>
</feature>
<evidence type="ECO:0000313" key="2">
    <source>
        <dbReference type="Ensembl" id="ENSMPUP00000003434.1"/>
    </source>
</evidence>
<dbReference type="Ensembl" id="ENSMPUT00000003501.1">
    <property type="protein sequence ID" value="ENSMPUP00000003434.1"/>
    <property type="gene ID" value="ENSMPUG00000003465.1"/>
</dbReference>
<feature type="region of interest" description="Disordered" evidence="1">
    <location>
        <begin position="1"/>
        <end position="27"/>
    </location>
</feature>
<dbReference type="EMBL" id="AEYP01057727">
    <property type="status" value="NOT_ANNOTATED_CDS"/>
    <property type="molecule type" value="Genomic_DNA"/>
</dbReference>
<dbReference type="EMBL" id="AEYP01057728">
    <property type="status" value="NOT_ANNOTATED_CDS"/>
    <property type="molecule type" value="Genomic_DNA"/>
</dbReference>
<name>M3XWI4_MUSPF</name>
<dbReference type="InParanoid" id="M3XWI4"/>
<protein>
    <submittedName>
        <fullName evidence="2">Uncharacterized protein</fullName>
    </submittedName>
</protein>
<sequence length="200" mass="20956">MRGGQQLRGESSLLSFSATSTADPTRGTARRCLRHLTITTGATVPFFWSFRVQRGAAEGKGDPSRRKGSRDAVQRSHGKSELRAREVSVAPEAPRGRYSGAGLGGGARGRDSEGRGGGLQRAAGHASGPWGERVQDLAGAFSRTVSVQARSGARGSGNKGSAPRGRSPPGMTVSSSCRFSVPLRKERIQVEARKSVLGVA</sequence>
<dbReference type="AlphaFoldDB" id="M3XWI4"/>
<feature type="compositionally biased region" description="Low complexity" evidence="1">
    <location>
        <begin position="11"/>
        <end position="22"/>
    </location>
</feature>
<feature type="region of interest" description="Disordered" evidence="1">
    <location>
        <begin position="55"/>
        <end position="178"/>
    </location>
</feature>
<evidence type="ECO:0000256" key="1">
    <source>
        <dbReference type="SAM" id="MobiDB-lite"/>
    </source>
</evidence>
<proteinExistence type="predicted"/>
<dbReference type="HOGENOM" id="CLU_1365876_0_0_1"/>